<evidence type="ECO:0000313" key="2">
    <source>
        <dbReference type="Proteomes" id="UP001500507"/>
    </source>
</evidence>
<name>A0ABN1MD02_9FLAO</name>
<proteinExistence type="predicted"/>
<dbReference type="Proteomes" id="UP001500507">
    <property type="component" value="Unassembled WGS sequence"/>
</dbReference>
<protein>
    <submittedName>
        <fullName evidence="1">Uncharacterized protein</fullName>
    </submittedName>
</protein>
<evidence type="ECO:0000313" key="1">
    <source>
        <dbReference type="EMBL" id="GAA0870983.1"/>
    </source>
</evidence>
<dbReference type="EMBL" id="BAAAFG010000001">
    <property type="protein sequence ID" value="GAA0870983.1"/>
    <property type="molecule type" value="Genomic_DNA"/>
</dbReference>
<reference evidence="1 2" key="1">
    <citation type="journal article" date="2019" name="Int. J. Syst. Evol. Microbiol.">
        <title>The Global Catalogue of Microorganisms (GCM) 10K type strain sequencing project: providing services to taxonomists for standard genome sequencing and annotation.</title>
        <authorList>
            <consortium name="The Broad Institute Genomics Platform"/>
            <consortium name="The Broad Institute Genome Sequencing Center for Infectious Disease"/>
            <person name="Wu L."/>
            <person name="Ma J."/>
        </authorList>
    </citation>
    <scope>NUCLEOTIDE SEQUENCE [LARGE SCALE GENOMIC DNA]</scope>
    <source>
        <strain evidence="1 2">JCM 16082</strain>
    </source>
</reference>
<keyword evidence="2" id="KW-1185">Reference proteome</keyword>
<sequence length="69" mass="8032">MDINHYTTLLEVKRDLRKLKLEKEIAFEEIKFHYNNTSGSSALGSATMNLLSGLTKKLAVHYIYRKLFK</sequence>
<gene>
    <name evidence="1" type="ORF">GCM10009117_01280</name>
</gene>
<accession>A0ABN1MD02</accession>
<organism evidence="1 2">
    <name type="scientific">Gangjinia marincola</name>
    <dbReference type="NCBI Taxonomy" id="578463"/>
    <lineage>
        <taxon>Bacteria</taxon>
        <taxon>Pseudomonadati</taxon>
        <taxon>Bacteroidota</taxon>
        <taxon>Flavobacteriia</taxon>
        <taxon>Flavobacteriales</taxon>
        <taxon>Flavobacteriaceae</taxon>
        <taxon>Gangjinia</taxon>
    </lineage>
</organism>
<comment type="caution">
    <text evidence="1">The sequence shown here is derived from an EMBL/GenBank/DDBJ whole genome shotgun (WGS) entry which is preliminary data.</text>
</comment>